<feature type="transmembrane region" description="Helical" evidence="6">
    <location>
        <begin position="57"/>
        <end position="76"/>
    </location>
</feature>
<dbReference type="Gene3D" id="1.20.1250.20">
    <property type="entry name" value="MFS general substrate transporter like domains"/>
    <property type="match status" value="1"/>
</dbReference>
<comment type="subcellular location">
    <subcellularLocation>
        <location evidence="1">Cell membrane</location>
        <topology evidence="1">Multi-pass membrane protein</topology>
    </subcellularLocation>
</comment>
<dbReference type="InterPro" id="IPR036259">
    <property type="entry name" value="MFS_trans_sf"/>
</dbReference>
<organism evidence="8 9">
    <name type="scientific">Micrococcus terreus</name>
    <dbReference type="NCBI Taxonomy" id="574650"/>
    <lineage>
        <taxon>Bacteria</taxon>
        <taxon>Bacillati</taxon>
        <taxon>Actinomycetota</taxon>
        <taxon>Actinomycetes</taxon>
        <taxon>Micrococcales</taxon>
        <taxon>Micrococcaceae</taxon>
        <taxon>Micrococcus</taxon>
    </lineage>
</organism>
<feature type="transmembrane region" description="Helical" evidence="6">
    <location>
        <begin position="20"/>
        <end position="37"/>
    </location>
</feature>
<dbReference type="STRING" id="574650.SAMN04487966_103133"/>
<dbReference type="PANTHER" id="PTHR23526:SF4">
    <property type="entry name" value="INTEGRAL MEMBRANE TRANSPORT PROTEIN"/>
    <property type="match status" value="1"/>
</dbReference>
<proteinExistence type="predicted"/>
<dbReference type="SUPFAM" id="SSF103473">
    <property type="entry name" value="MFS general substrate transporter"/>
    <property type="match status" value="1"/>
</dbReference>
<evidence type="ECO:0000256" key="4">
    <source>
        <dbReference type="ARBA" id="ARBA00023136"/>
    </source>
</evidence>
<dbReference type="Proteomes" id="UP000198881">
    <property type="component" value="Unassembled WGS sequence"/>
</dbReference>
<dbReference type="GO" id="GO:0005886">
    <property type="term" value="C:plasma membrane"/>
    <property type="evidence" value="ECO:0007669"/>
    <property type="project" value="UniProtKB-SubCell"/>
</dbReference>
<feature type="compositionally biased region" description="Low complexity" evidence="5">
    <location>
        <begin position="232"/>
        <end position="250"/>
    </location>
</feature>
<keyword evidence="9" id="KW-1185">Reference proteome</keyword>
<dbReference type="InterPro" id="IPR011701">
    <property type="entry name" value="MFS"/>
</dbReference>
<dbReference type="Pfam" id="PF07690">
    <property type="entry name" value="MFS_1"/>
    <property type="match status" value="1"/>
</dbReference>
<evidence type="ECO:0000259" key="7">
    <source>
        <dbReference type="PROSITE" id="PS50850"/>
    </source>
</evidence>
<dbReference type="GO" id="GO:0022857">
    <property type="term" value="F:transmembrane transporter activity"/>
    <property type="evidence" value="ECO:0007669"/>
    <property type="project" value="InterPro"/>
</dbReference>
<evidence type="ECO:0000256" key="2">
    <source>
        <dbReference type="ARBA" id="ARBA00022692"/>
    </source>
</evidence>
<dbReference type="AlphaFoldDB" id="A0A1I7MJ57"/>
<sequence length="450" mass="45920">MTGSGSSGSTASSRPARGDLTWLWVMVVAAILTQTSLNLLRPVTSYRLIEIGADEAAIGLATAAYAILPLFTAMWLGRSTARLPSLRGIIALGAAVMAISGVGLALGQSVLVIMVASAVLGMGHLVFTIAGQAAIGRRAPAHLMDAAFGWFTAAFSVGQMAGPLLSGLILGNTTLAESATDAGFDDRITASLWLGAGISLLAVPVMLALRPDGGSARRRSTTDPDDGLAPQATRGTSGEGTASGTASAAGAEGRPTMLAILKVPGIPSHMFAALALLAMLDILTAFMPLVGERAGVAPFWVGVLLAVRGGFSVLSRVFLPWISRRWTRNSLILVSLLVSAVGIGLVPVALTVWQSMLLAVLFMAAGGFVLGLGQPLTMTQISQAVPYTWRGPALALRLVGNRVGQVALPALAGLVAAPLGPAAGVWFACAVLAASGVERVTSGRTGPDRS</sequence>
<feature type="transmembrane region" description="Helical" evidence="6">
    <location>
        <begin position="112"/>
        <end position="135"/>
    </location>
</feature>
<feature type="transmembrane region" description="Helical" evidence="6">
    <location>
        <begin position="331"/>
        <end position="350"/>
    </location>
</feature>
<evidence type="ECO:0000256" key="1">
    <source>
        <dbReference type="ARBA" id="ARBA00004651"/>
    </source>
</evidence>
<evidence type="ECO:0000313" key="9">
    <source>
        <dbReference type="Proteomes" id="UP000198881"/>
    </source>
</evidence>
<accession>A0A1I7MJ57</accession>
<feature type="transmembrane region" description="Helical" evidence="6">
    <location>
        <begin position="297"/>
        <end position="319"/>
    </location>
</feature>
<dbReference type="EMBL" id="FPCG01000003">
    <property type="protein sequence ID" value="SFV21964.1"/>
    <property type="molecule type" value="Genomic_DNA"/>
</dbReference>
<evidence type="ECO:0000313" key="8">
    <source>
        <dbReference type="EMBL" id="SFV21964.1"/>
    </source>
</evidence>
<dbReference type="RefSeq" id="WP_245760611.1">
    <property type="nucleotide sequence ID" value="NZ_FPCG01000003.1"/>
</dbReference>
<keyword evidence="3 6" id="KW-1133">Transmembrane helix</keyword>
<reference evidence="8 9" key="1">
    <citation type="submission" date="2016-10" db="EMBL/GenBank/DDBJ databases">
        <authorList>
            <person name="de Groot N.N."/>
        </authorList>
    </citation>
    <scope>NUCLEOTIDE SEQUENCE [LARGE SCALE GENOMIC DNA]</scope>
    <source>
        <strain evidence="8 9">CGMCC 1.7054</strain>
    </source>
</reference>
<dbReference type="InterPro" id="IPR052528">
    <property type="entry name" value="Sugar_transport-like"/>
</dbReference>
<evidence type="ECO:0000256" key="5">
    <source>
        <dbReference type="SAM" id="MobiDB-lite"/>
    </source>
</evidence>
<feature type="transmembrane region" description="Helical" evidence="6">
    <location>
        <begin position="88"/>
        <end position="106"/>
    </location>
</feature>
<evidence type="ECO:0000256" key="3">
    <source>
        <dbReference type="ARBA" id="ARBA00022989"/>
    </source>
</evidence>
<dbReference type="PROSITE" id="PS50850">
    <property type="entry name" value="MFS"/>
    <property type="match status" value="1"/>
</dbReference>
<keyword evidence="2 6" id="KW-0812">Transmembrane</keyword>
<dbReference type="PANTHER" id="PTHR23526">
    <property type="entry name" value="INTEGRAL MEMBRANE TRANSPORT PROTEIN-RELATED"/>
    <property type="match status" value="1"/>
</dbReference>
<feature type="transmembrane region" description="Helical" evidence="6">
    <location>
        <begin position="356"/>
        <end position="373"/>
    </location>
</feature>
<protein>
    <submittedName>
        <fullName evidence="8">Predicted arabinose efflux permease, MFS family</fullName>
    </submittedName>
</protein>
<feature type="domain" description="Major facilitator superfamily (MFS) profile" evidence="7">
    <location>
        <begin position="22"/>
        <end position="450"/>
    </location>
</feature>
<feature type="transmembrane region" description="Helical" evidence="6">
    <location>
        <begin position="190"/>
        <end position="209"/>
    </location>
</feature>
<evidence type="ECO:0000256" key="6">
    <source>
        <dbReference type="SAM" id="Phobius"/>
    </source>
</evidence>
<feature type="transmembrane region" description="Helical" evidence="6">
    <location>
        <begin position="147"/>
        <end position="170"/>
    </location>
</feature>
<feature type="region of interest" description="Disordered" evidence="5">
    <location>
        <begin position="213"/>
        <end position="250"/>
    </location>
</feature>
<keyword evidence="4 6" id="KW-0472">Membrane</keyword>
<gene>
    <name evidence="8" type="ORF">SAMN04487966_103133</name>
</gene>
<feature type="transmembrane region" description="Helical" evidence="6">
    <location>
        <begin position="271"/>
        <end position="291"/>
    </location>
</feature>
<name>A0A1I7MJ57_9MICC</name>
<dbReference type="InterPro" id="IPR020846">
    <property type="entry name" value="MFS_dom"/>
</dbReference>